<feature type="compositionally biased region" description="Polar residues" evidence="11">
    <location>
        <begin position="36"/>
        <end position="66"/>
    </location>
</feature>
<evidence type="ECO:0000256" key="8">
    <source>
        <dbReference type="ARBA" id="ARBA00047899"/>
    </source>
</evidence>
<feature type="binding site" evidence="10">
    <location>
        <position position="130"/>
    </location>
    <ligand>
        <name>ATP</name>
        <dbReference type="ChEBI" id="CHEBI:30616"/>
    </ligand>
</feature>
<evidence type="ECO:0000256" key="1">
    <source>
        <dbReference type="ARBA" id="ARBA00010791"/>
    </source>
</evidence>
<reference evidence="14" key="2">
    <citation type="submission" date="2020-10" db="UniProtKB">
        <authorList>
            <consortium name="WormBaseParasite"/>
        </authorList>
    </citation>
    <scope>IDENTIFICATION</scope>
</reference>
<feature type="region of interest" description="Disordered" evidence="11">
    <location>
        <begin position="589"/>
        <end position="619"/>
    </location>
</feature>
<dbReference type="GO" id="GO:0005524">
    <property type="term" value="F:ATP binding"/>
    <property type="evidence" value="ECO:0007669"/>
    <property type="project" value="UniProtKB-UniRule"/>
</dbReference>
<evidence type="ECO:0000256" key="7">
    <source>
        <dbReference type="ARBA" id="ARBA00022840"/>
    </source>
</evidence>
<dbReference type="Proteomes" id="UP000492821">
    <property type="component" value="Unassembled WGS sequence"/>
</dbReference>
<dbReference type="GO" id="GO:0035556">
    <property type="term" value="P:intracellular signal transduction"/>
    <property type="evidence" value="ECO:0007669"/>
    <property type="project" value="TreeGrafter"/>
</dbReference>
<evidence type="ECO:0000256" key="2">
    <source>
        <dbReference type="ARBA" id="ARBA00012513"/>
    </source>
</evidence>
<proteinExistence type="inferred from homology"/>
<organism evidence="13 14">
    <name type="scientific">Panagrellus redivivus</name>
    <name type="common">Microworm</name>
    <dbReference type="NCBI Taxonomy" id="6233"/>
    <lineage>
        <taxon>Eukaryota</taxon>
        <taxon>Metazoa</taxon>
        <taxon>Ecdysozoa</taxon>
        <taxon>Nematoda</taxon>
        <taxon>Chromadorea</taxon>
        <taxon>Rhabditida</taxon>
        <taxon>Tylenchina</taxon>
        <taxon>Panagrolaimomorpha</taxon>
        <taxon>Panagrolaimoidea</taxon>
        <taxon>Panagrolaimidae</taxon>
        <taxon>Panagrellus</taxon>
    </lineage>
</organism>
<dbReference type="InterPro" id="IPR000719">
    <property type="entry name" value="Prot_kinase_dom"/>
</dbReference>
<dbReference type="Gene3D" id="1.10.510.10">
    <property type="entry name" value="Transferase(Phosphotransferase) domain 1"/>
    <property type="match status" value="1"/>
</dbReference>
<accession>A0A7E4W337</accession>
<keyword evidence="4" id="KW-0808">Transferase</keyword>
<keyword evidence="5 10" id="KW-0547">Nucleotide-binding</keyword>
<dbReference type="GO" id="GO:0004674">
    <property type="term" value="F:protein serine/threonine kinase activity"/>
    <property type="evidence" value="ECO:0007669"/>
    <property type="project" value="UniProtKB-KW"/>
</dbReference>
<dbReference type="PROSITE" id="PS00108">
    <property type="entry name" value="PROTEIN_KINASE_ST"/>
    <property type="match status" value="1"/>
</dbReference>
<dbReference type="FunFam" id="1.10.510.10:FF:000301">
    <property type="entry name" value="Serine/threonine-protein kinase Chk1"/>
    <property type="match status" value="1"/>
</dbReference>
<dbReference type="InterPro" id="IPR017441">
    <property type="entry name" value="Protein_kinase_ATP_BS"/>
</dbReference>
<dbReference type="InterPro" id="IPR011009">
    <property type="entry name" value="Kinase-like_dom_sf"/>
</dbReference>
<keyword evidence="7 10" id="KW-0067">ATP-binding</keyword>
<feature type="domain" description="Protein kinase" evidence="12">
    <location>
        <begin position="99"/>
        <end position="359"/>
    </location>
</feature>
<comment type="catalytic activity">
    <reaction evidence="8">
        <text>L-threonyl-[protein] + ATP = O-phospho-L-threonyl-[protein] + ADP + H(+)</text>
        <dbReference type="Rhea" id="RHEA:46608"/>
        <dbReference type="Rhea" id="RHEA-COMP:11060"/>
        <dbReference type="Rhea" id="RHEA-COMP:11605"/>
        <dbReference type="ChEBI" id="CHEBI:15378"/>
        <dbReference type="ChEBI" id="CHEBI:30013"/>
        <dbReference type="ChEBI" id="CHEBI:30616"/>
        <dbReference type="ChEBI" id="CHEBI:61977"/>
        <dbReference type="ChEBI" id="CHEBI:456216"/>
        <dbReference type="EC" id="2.7.11.1"/>
    </reaction>
</comment>
<evidence type="ECO:0000256" key="6">
    <source>
        <dbReference type="ARBA" id="ARBA00022777"/>
    </source>
</evidence>
<dbReference type="PANTHER" id="PTHR24346:SF107">
    <property type="entry name" value="SERINE_THREONINE-PROTEIN KINASE CHK1"/>
    <property type="match status" value="1"/>
</dbReference>
<evidence type="ECO:0000256" key="9">
    <source>
        <dbReference type="ARBA" id="ARBA00048679"/>
    </source>
</evidence>
<keyword evidence="13" id="KW-1185">Reference proteome</keyword>
<dbReference type="PROSITE" id="PS50011">
    <property type="entry name" value="PROTEIN_KINASE_DOM"/>
    <property type="match status" value="1"/>
</dbReference>
<name>A0A7E4W337_PANRE</name>
<comment type="catalytic activity">
    <reaction evidence="9">
        <text>L-seryl-[protein] + ATP = O-phospho-L-seryl-[protein] + ADP + H(+)</text>
        <dbReference type="Rhea" id="RHEA:17989"/>
        <dbReference type="Rhea" id="RHEA-COMP:9863"/>
        <dbReference type="Rhea" id="RHEA-COMP:11604"/>
        <dbReference type="ChEBI" id="CHEBI:15378"/>
        <dbReference type="ChEBI" id="CHEBI:29999"/>
        <dbReference type="ChEBI" id="CHEBI:30616"/>
        <dbReference type="ChEBI" id="CHEBI:83421"/>
        <dbReference type="ChEBI" id="CHEBI:456216"/>
        <dbReference type="EC" id="2.7.11.1"/>
    </reaction>
</comment>
<keyword evidence="3" id="KW-0723">Serine/threonine-protein kinase</keyword>
<evidence type="ECO:0000313" key="13">
    <source>
        <dbReference type="Proteomes" id="UP000492821"/>
    </source>
</evidence>
<evidence type="ECO:0000256" key="10">
    <source>
        <dbReference type="PROSITE-ProRule" id="PRU10141"/>
    </source>
</evidence>
<feature type="compositionally biased region" description="Acidic residues" evidence="11">
    <location>
        <begin position="1"/>
        <end position="10"/>
    </location>
</feature>
<feature type="region of interest" description="Disordered" evidence="11">
    <location>
        <begin position="1"/>
        <end position="66"/>
    </location>
</feature>
<evidence type="ECO:0000259" key="12">
    <source>
        <dbReference type="PROSITE" id="PS50011"/>
    </source>
</evidence>
<dbReference type="Gene3D" id="3.30.310.80">
    <property type="entry name" value="Kinase associated domain 1, KA1"/>
    <property type="match status" value="1"/>
</dbReference>
<sequence length="619" mass="69899">MEVIPEETNDGGDVIMGPPPLPWKTPERRIAKAKRTLSQTQNRPSGSNENSNPGGTPPKRSNNPVQNQIVTAPNANTQMLPKESQSTELRKVTIYFDRLEFVRVLGEGAFGEVVLMVDREDPTIAVAVKKIDLTKTTAEDRSTLKKEALIQRAIRGHRNILRYLNMQTHKNVFELYLEYADGGELFDQIEPDYGMEPPKAQFYFRQLMSGVEYCHSKGVVHRDLKPENLLVTKRHCLKICDFGMATIFRSDGKERLLNTRCGTLPYAAPEVFTNTQYRGPPVDIWSCGIVLIAMLVGELPWDKPTAEHENFTRFVQDRDISHRPWCRFDTNELSLLKMILILTPIKRATIQRIMNHPWFVSNLFHQSNLRRKIPAGNGVSIKQNRMQLGAPISSSQPAAMRHLTTPSVPTSADSQYLTIESFPKPACQKVSFSQPLNVDSLLLNKSQLSASQVASPFAHPHATLVRRMTRFCVTVDAPSALQAVENAANILNCRCHCSTNHQLYLTCLTSEDLSFIATVYEMIDDGHEKVLIDFRRSRGDGIEFKRRFLEFKEALSPIISRDSVDWLEKKGLVCMRKMETIIAESECDTDGDTVDAAGDSSMSSEKEATRRHTDMEMQS</sequence>
<dbReference type="GO" id="GO:0005737">
    <property type="term" value="C:cytoplasm"/>
    <property type="evidence" value="ECO:0007669"/>
    <property type="project" value="TreeGrafter"/>
</dbReference>
<evidence type="ECO:0000313" key="14">
    <source>
        <dbReference type="WBParaSite" id="Pan_g6409.t1"/>
    </source>
</evidence>
<protein>
    <recommendedName>
        <fullName evidence="2">non-specific serine/threonine protein kinase</fullName>
        <ecNumber evidence="2">2.7.11.1</ecNumber>
    </recommendedName>
</protein>
<evidence type="ECO:0000256" key="5">
    <source>
        <dbReference type="ARBA" id="ARBA00022741"/>
    </source>
</evidence>
<dbReference type="Pfam" id="PF00069">
    <property type="entry name" value="Pkinase"/>
    <property type="match status" value="1"/>
</dbReference>
<dbReference type="AlphaFoldDB" id="A0A7E4W337"/>
<reference evidence="13" key="1">
    <citation type="journal article" date="2013" name="Genetics">
        <title>The draft genome and transcriptome of Panagrellus redivivus are shaped by the harsh demands of a free-living lifestyle.</title>
        <authorList>
            <person name="Srinivasan J."/>
            <person name="Dillman A.R."/>
            <person name="Macchietto M.G."/>
            <person name="Heikkinen L."/>
            <person name="Lakso M."/>
            <person name="Fracchia K.M."/>
            <person name="Antoshechkin I."/>
            <person name="Mortazavi A."/>
            <person name="Wong G."/>
            <person name="Sternberg P.W."/>
        </authorList>
    </citation>
    <scope>NUCLEOTIDE SEQUENCE [LARGE SCALE GENOMIC DNA]</scope>
    <source>
        <strain evidence="13">MT8872</strain>
    </source>
</reference>
<feature type="compositionally biased region" description="Basic and acidic residues" evidence="11">
    <location>
        <begin position="604"/>
        <end position="619"/>
    </location>
</feature>
<keyword evidence="6" id="KW-0418">Kinase</keyword>
<dbReference type="EC" id="2.7.11.1" evidence="2"/>
<evidence type="ECO:0000256" key="3">
    <source>
        <dbReference type="ARBA" id="ARBA00022527"/>
    </source>
</evidence>
<comment type="similarity">
    <text evidence="1">Belongs to the protein kinase superfamily. CAMK Ser/Thr protein kinase family. NIM1 subfamily.</text>
</comment>
<dbReference type="SMART" id="SM00220">
    <property type="entry name" value="S_TKc"/>
    <property type="match status" value="1"/>
</dbReference>
<dbReference type="WBParaSite" id="Pan_g6409.t1">
    <property type="protein sequence ID" value="Pan_g6409.t1"/>
    <property type="gene ID" value="Pan_g6409"/>
</dbReference>
<dbReference type="PROSITE" id="PS00107">
    <property type="entry name" value="PROTEIN_KINASE_ATP"/>
    <property type="match status" value="1"/>
</dbReference>
<evidence type="ECO:0000256" key="4">
    <source>
        <dbReference type="ARBA" id="ARBA00022679"/>
    </source>
</evidence>
<evidence type="ECO:0000256" key="11">
    <source>
        <dbReference type="SAM" id="MobiDB-lite"/>
    </source>
</evidence>
<dbReference type="PANTHER" id="PTHR24346">
    <property type="entry name" value="MAP/MICROTUBULE AFFINITY-REGULATING KINASE"/>
    <property type="match status" value="1"/>
</dbReference>
<dbReference type="InterPro" id="IPR008271">
    <property type="entry name" value="Ser/Thr_kinase_AS"/>
</dbReference>
<dbReference type="SUPFAM" id="SSF56112">
    <property type="entry name" value="Protein kinase-like (PK-like)"/>
    <property type="match status" value="1"/>
</dbReference>